<dbReference type="EMBL" id="CAJVQA010016642">
    <property type="protein sequence ID" value="CAG8744246.1"/>
    <property type="molecule type" value="Genomic_DNA"/>
</dbReference>
<proteinExistence type="predicted"/>
<keyword evidence="3" id="KW-1185">Reference proteome</keyword>
<dbReference type="Proteomes" id="UP000789759">
    <property type="component" value="Unassembled WGS sequence"/>
</dbReference>
<feature type="compositionally biased region" description="Polar residues" evidence="1">
    <location>
        <begin position="75"/>
        <end position="90"/>
    </location>
</feature>
<dbReference type="AlphaFoldDB" id="A0A9N9NLE1"/>
<comment type="caution">
    <text evidence="2">The sequence shown here is derived from an EMBL/GenBank/DDBJ whole genome shotgun (WGS) entry which is preliminary data.</text>
</comment>
<feature type="region of interest" description="Disordered" evidence="1">
    <location>
        <begin position="75"/>
        <end position="100"/>
    </location>
</feature>
<evidence type="ECO:0000313" key="2">
    <source>
        <dbReference type="EMBL" id="CAG8744246.1"/>
    </source>
</evidence>
<reference evidence="2" key="1">
    <citation type="submission" date="2021-06" db="EMBL/GenBank/DDBJ databases">
        <authorList>
            <person name="Kallberg Y."/>
            <person name="Tangrot J."/>
            <person name="Rosling A."/>
        </authorList>
    </citation>
    <scope>NUCLEOTIDE SEQUENCE</scope>
    <source>
        <strain evidence="2">FL966</strain>
    </source>
</reference>
<sequence>MNFNIYYCTKESGKPKQEVISPGQNCISVFPGSLSHKSAADISYGNISEVNQKSGDVPMFGTVVELEKQSFTSDSRVNNNLARNNGTADKNSVIPGADPG</sequence>
<gene>
    <name evidence="2" type="ORF">CPELLU_LOCUS14267</name>
</gene>
<name>A0A9N9NLE1_9GLOM</name>
<accession>A0A9N9NLE1</accession>
<evidence type="ECO:0000256" key="1">
    <source>
        <dbReference type="SAM" id="MobiDB-lite"/>
    </source>
</evidence>
<organism evidence="2 3">
    <name type="scientific">Cetraspora pellucida</name>
    <dbReference type="NCBI Taxonomy" id="1433469"/>
    <lineage>
        <taxon>Eukaryota</taxon>
        <taxon>Fungi</taxon>
        <taxon>Fungi incertae sedis</taxon>
        <taxon>Mucoromycota</taxon>
        <taxon>Glomeromycotina</taxon>
        <taxon>Glomeromycetes</taxon>
        <taxon>Diversisporales</taxon>
        <taxon>Gigasporaceae</taxon>
        <taxon>Cetraspora</taxon>
    </lineage>
</organism>
<protein>
    <submittedName>
        <fullName evidence="2">22896_t:CDS:1</fullName>
    </submittedName>
</protein>
<dbReference type="OrthoDB" id="10385790at2759"/>
<evidence type="ECO:0000313" key="3">
    <source>
        <dbReference type="Proteomes" id="UP000789759"/>
    </source>
</evidence>